<keyword evidence="1" id="KW-0732">Signal</keyword>
<evidence type="ECO:0000313" key="3">
    <source>
        <dbReference type="Proteomes" id="UP000041254"/>
    </source>
</evidence>
<dbReference type="EMBL" id="CDMY01000477">
    <property type="protein sequence ID" value="CEM16442.1"/>
    <property type="molecule type" value="Genomic_DNA"/>
</dbReference>
<organism evidence="2 3">
    <name type="scientific">Vitrella brassicaformis (strain CCMP3155)</name>
    <dbReference type="NCBI Taxonomy" id="1169540"/>
    <lineage>
        <taxon>Eukaryota</taxon>
        <taxon>Sar</taxon>
        <taxon>Alveolata</taxon>
        <taxon>Colpodellida</taxon>
        <taxon>Vitrellaceae</taxon>
        <taxon>Vitrella</taxon>
    </lineage>
</organism>
<dbReference type="Proteomes" id="UP000041254">
    <property type="component" value="Unassembled WGS sequence"/>
</dbReference>
<dbReference type="PhylomeDB" id="A0A0G4FPQ8"/>
<dbReference type="InParanoid" id="A0A0G4FPQ8"/>
<reference evidence="2 3" key="1">
    <citation type="submission" date="2014-11" db="EMBL/GenBank/DDBJ databases">
        <authorList>
            <person name="Zhu J."/>
            <person name="Qi W."/>
            <person name="Song R."/>
        </authorList>
    </citation>
    <scope>NUCLEOTIDE SEQUENCE [LARGE SCALE GENOMIC DNA]</scope>
</reference>
<name>A0A0G4FPQ8_VITBC</name>
<feature type="signal peptide" evidence="1">
    <location>
        <begin position="1"/>
        <end position="16"/>
    </location>
</feature>
<accession>A0A0G4FPQ8</accession>
<gene>
    <name evidence="2" type="ORF">Vbra_746</name>
</gene>
<evidence type="ECO:0000313" key="2">
    <source>
        <dbReference type="EMBL" id="CEM16442.1"/>
    </source>
</evidence>
<dbReference type="AlphaFoldDB" id="A0A0G4FPQ8"/>
<feature type="chain" id="PRO_5005188900" evidence="1">
    <location>
        <begin position="17"/>
        <end position="410"/>
    </location>
</feature>
<dbReference type="VEuPathDB" id="CryptoDB:Vbra_746"/>
<evidence type="ECO:0000256" key="1">
    <source>
        <dbReference type="SAM" id="SignalP"/>
    </source>
</evidence>
<proteinExistence type="predicted"/>
<protein>
    <submittedName>
        <fullName evidence="2">Uncharacterized protein</fullName>
    </submittedName>
</protein>
<sequence length="410" mass="46993">MFLLWSSVLLPSLVSSELIPLSANTSNAIQQPVDERLQRVAMQQPAVTIQVEPYMGSSWRTELRINLPPSAHQPTSTVPRTLVGCHSPFHELPFPIPDNYRPSKQNKQEWLAVYDQLYAFVDLPYNDVTVPGVLTFSKEFPEGFFPRKLLAFDPSHRKVYYLKPPQPGTENWMLELSSDRLCAKEDTEPCMPGTWPRAVLGGPVPHYWQMNILRFDHLSTANAQLGLPYNHFSEIIFHNCHRDMFFNEEVKQVEAADGPIWYHPSNYNMWETLKTLIAPGGHFINTIFPSLWWGGEPMEESTWKPPQRYCAHHPTFGRAMCWGQVTGDVEQDYSHGAWQAANFDNTMRFLEDSHGWRLVGGIEMRDSPKYPQWKRFVTAFQLIPEGQNPEGFSIYHGLEGSSVGGPDHTY</sequence>
<keyword evidence="3" id="KW-1185">Reference proteome</keyword>